<dbReference type="AlphaFoldDB" id="A0A7S2ELA2"/>
<proteinExistence type="predicted"/>
<organism evidence="2">
    <name type="scientific">Ditylum brightwellii</name>
    <dbReference type="NCBI Taxonomy" id="49249"/>
    <lineage>
        <taxon>Eukaryota</taxon>
        <taxon>Sar</taxon>
        <taxon>Stramenopiles</taxon>
        <taxon>Ochrophyta</taxon>
        <taxon>Bacillariophyta</taxon>
        <taxon>Mediophyceae</taxon>
        <taxon>Lithodesmiophycidae</taxon>
        <taxon>Lithodesmiales</taxon>
        <taxon>Lithodesmiaceae</taxon>
        <taxon>Ditylum</taxon>
    </lineage>
</organism>
<keyword evidence="1" id="KW-0472">Membrane</keyword>
<dbReference type="EMBL" id="HBGN01027921">
    <property type="protein sequence ID" value="CAD9343841.1"/>
    <property type="molecule type" value="Transcribed_RNA"/>
</dbReference>
<gene>
    <name evidence="2" type="ORF">DBRI1063_LOCUS18045</name>
</gene>
<sequence>MTSYQKVPSGENGDKVENVDRFASAKRYGGLIFLAVVVTAAVLLSPTGSTEAIEQFTAFIPDEDTKLFDEYNRYVLHDFDAKPTFAGFLPGVAGLYGKPLWSFYVNRGQGVASFGTQSKEFPILEFNAANKAYQLTPFIGFRSFVQATRGDSTRIFEPFNPKNSRIIGTDNIGLPKRTQFIGTNDMEVKEVDYENGLTTTAKYVVLPEEDFGALIRRTTFTNIGLDSVTLSALDGLAKMEPSGGKLDWGLKNMGRTLEGWMGVYHADDTLSMPFYRMSTEPGDSASVKIETAGHYCISFIEDPENDAELLPIIYDSTKVFGQNTPLDMPAGLITSSVADIVSSTQYGDARTSSAFAAVDSYTLLPGESVTIASFYGKTDDIANVPKIAEKVSSANYVQSKYVRARTLMNEITASVTTTTANPLFDGAVKQMYMDNGLRGGLPNILGDVDEKSQMSNADEDPRLKVYHTFSRIHGDLERDYNAFMIDPTYYSQGPGNYRDVAQNRRNDVIFYPRMGGFDVKQFLSYIQADGYEPLTVEAMAYLIEDPEVAQEVADKVCADERSNNILAAVLSGGAFRPGQLFALNDQLDIALKVDNDRFINEVMAAANATEMALYGSGYWADHWEYYLDLINNYLAIYPDGEEQLMYDNELRYFFSTATVKPRSEKYVLDLTQDGKGKHVLQLDSTTFDEEKVAEQEAYRNTNTGIIGTDAYWQRIAGGGAAFKSTPIAKLFLLGTIKFATRDAYGMGIEYEGGRPGWNDAMNGLPGMVGSGMPETYEMYLLLKYVKKVADTYSRGIVIPTELADLVQKIEAAQELLESTGYQDPEDLPLDVPPELFNYWDVVAAAREDYRNNVQYYFNGTTVELSADDVSSMLSRWISQVELGMARAMKIASRGMNDDGTSGVPPAYFSYNVTKWVKNGGKNDKGLPLVNAKAMKVGTFPLFLEGPVRYMKTVTDEETKGNMYDLVMASGLRDHGLNMYFISADLKGQSYDMGRMMAFASGWLENHSIWLHMSYKYYLELIRGNLYDQFFFEMRGGGMLPFMDPDVYGRSLMECSSFLASSAFPDPATQGRGFSARLSGSTAEFLSMWVLMFIGPEPFILADDGSLQMQLVPALPSWLFEDLDDDLPGTYDEDGNLIVTFKLFRSIIVTYHNSEGGNLYGVSPNSYKITKEDGTSVTVDGGVIPTDEAIAIRKVFGIVSIDAYF</sequence>
<name>A0A7S2ELA2_9STRA</name>
<feature type="transmembrane region" description="Helical" evidence="1">
    <location>
        <begin position="28"/>
        <end position="46"/>
    </location>
</feature>
<reference evidence="2" key="1">
    <citation type="submission" date="2021-01" db="EMBL/GenBank/DDBJ databases">
        <authorList>
            <person name="Corre E."/>
            <person name="Pelletier E."/>
            <person name="Niang G."/>
            <person name="Scheremetjew M."/>
            <person name="Finn R."/>
            <person name="Kale V."/>
            <person name="Holt S."/>
            <person name="Cochrane G."/>
            <person name="Meng A."/>
            <person name="Brown T."/>
            <person name="Cohen L."/>
        </authorList>
    </citation>
    <scope>NUCLEOTIDE SEQUENCE</scope>
    <source>
        <strain evidence="2">Pop2</strain>
    </source>
</reference>
<accession>A0A7S2ELA2</accession>
<evidence type="ECO:0000313" key="2">
    <source>
        <dbReference type="EMBL" id="CAD9343841.1"/>
    </source>
</evidence>
<keyword evidence="1" id="KW-1133">Transmembrane helix</keyword>
<evidence type="ECO:0000256" key="1">
    <source>
        <dbReference type="SAM" id="Phobius"/>
    </source>
</evidence>
<keyword evidence="1" id="KW-0812">Transmembrane</keyword>
<protein>
    <submittedName>
        <fullName evidence="2">Uncharacterized protein</fullName>
    </submittedName>
</protein>